<dbReference type="SUPFAM" id="SSF48452">
    <property type="entry name" value="TPR-like"/>
    <property type="match status" value="2"/>
</dbReference>
<dbReference type="InterPro" id="IPR019734">
    <property type="entry name" value="TPR_rpt"/>
</dbReference>
<keyword evidence="2 3" id="KW-0802">TPR repeat</keyword>
<dbReference type="Gene3D" id="1.25.40.10">
    <property type="entry name" value="Tetratricopeptide repeat domain"/>
    <property type="match status" value="3"/>
</dbReference>
<gene>
    <name evidence="5" type="ORF">DK846_15045</name>
</gene>
<dbReference type="Pfam" id="PF00515">
    <property type="entry name" value="TPR_1"/>
    <property type="match status" value="1"/>
</dbReference>
<dbReference type="InterPro" id="IPR011990">
    <property type="entry name" value="TPR-like_helical_dom_sf"/>
</dbReference>
<feature type="repeat" description="TPR" evidence="3">
    <location>
        <begin position="144"/>
        <end position="177"/>
    </location>
</feature>
<proteinExistence type="predicted"/>
<dbReference type="Proteomes" id="UP000245657">
    <property type="component" value="Unassembled WGS sequence"/>
</dbReference>
<dbReference type="EMBL" id="QGMY01000014">
    <property type="protein sequence ID" value="PWR70393.1"/>
    <property type="molecule type" value="Genomic_DNA"/>
</dbReference>
<evidence type="ECO:0000313" key="6">
    <source>
        <dbReference type="Proteomes" id="UP000245657"/>
    </source>
</evidence>
<dbReference type="AlphaFoldDB" id="A0A2V2N548"/>
<dbReference type="OrthoDB" id="115601at2157"/>
<dbReference type="Pfam" id="PF13181">
    <property type="entry name" value="TPR_8"/>
    <property type="match status" value="1"/>
</dbReference>
<dbReference type="GeneID" id="97547611"/>
<dbReference type="PANTHER" id="PTHR44943">
    <property type="entry name" value="CELLULOSE SYNTHASE OPERON PROTEIN C"/>
    <property type="match status" value="1"/>
</dbReference>
<comment type="caution">
    <text evidence="5">The sequence shown here is derived from an EMBL/GenBank/DDBJ whole genome shotgun (WGS) entry which is preliminary data.</text>
</comment>
<feature type="repeat" description="TPR" evidence="3">
    <location>
        <begin position="280"/>
        <end position="313"/>
    </location>
</feature>
<accession>A0A2V2N548</accession>
<feature type="region of interest" description="Disordered" evidence="4">
    <location>
        <begin position="321"/>
        <end position="346"/>
    </location>
</feature>
<organism evidence="5 6">
    <name type="scientific">Methanospirillum lacunae</name>
    <dbReference type="NCBI Taxonomy" id="668570"/>
    <lineage>
        <taxon>Archaea</taxon>
        <taxon>Methanobacteriati</taxon>
        <taxon>Methanobacteriota</taxon>
        <taxon>Stenosarchaea group</taxon>
        <taxon>Methanomicrobia</taxon>
        <taxon>Methanomicrobiales</taxon>
        <taxon>Methanospirillaceae</taxon>
        <taxon>Methanospirillum</taxon>
    </lineage>
</organism>
<dbReference type="PANTHER" id="PTHR44943:SF8">
    <property type="entry name" value="TPR REPEAT-CONTAINING PROTEIN MJ0263"/>
    <property type="match status" value="1"/>
</dbReference>
<feature type="repeat" description="TPR" evidence="3">
    <location>
        <begin position="178"/>
        <end position="211"/>
    </location>
</feature>
<evidence type="ECO:0000256" key="3">
    <source>
        <dbReference type="PROSITE-ProRule" id="PRU00339"/>
    </source>
</evidence>
<dbReference type="Pfam" id="PF14559">
    <property type="entry name" value="TPR_19"/>
    <property type="match status" value="1"/>
</dbReference>
<dbReference type="PROSITE" id="PS50293">
    <property type="entry name" value="TPR_REGION"/>
    <property type="match status" value="2"/>
</dbReference>
<dbReference type="PROSITE" id="PS50005">
    <property type="entry name" value="TPR"/>
    <property type="match status" value="4"/>
</dbReference>
<dbReference type="Pfam" id="PF13432">
    <property type="entry name" value="TPR_16"/>
    <property type="match status" value="1"/>
</dbReference>
<sequence length="414" mass="46095">MRLCGYLVILFFITLVSAQVPNTDTLNSDGNITNNVEEVTNPVFIPDSGTKLLQSGQYNEAVLYYNTQIQQNPKDLHSLINKGLALNALKRYEESLQSFDLVLMEEPENTAALNNKALVLTTLGRNEEALSYFNQALEIEPDSIDILDDKGFTLCVMGKHSEALQIFQKVIQLNPYYIEAWNNNGLCLLELGRYDEADTMFNEAILLDPDDPVYWNNKGLALFNAGKTKDALSAYEMAVRIHTISHHENDEIGSNYEQSMRDDAISNEISKLSRNNPLDAKLWVDLCLLYSSYNEKNEAQAAYERAVQLDPSLVDKIPGFSPLSADSGNKEPQIGGNTTGLDKDSQINNPVEQKVTGTVKYFMEQQGWKITLPGTISGVLSPDTGTIQINSTDTVISYGGMKYPVTMKIEGTFQ</sequence>
<protein>
    <submittedName>
        <fullName evidence="5">Uncharacterized protein</fullName>
    </submittedName>
</protein>
<evidence type="ECO:0000313" key="5">
    <source>
        <dbReference type="EMBL" id="PWR70393.1"/>
    </source>
</evidence>
<dbReference type="SMART" id="SM00028">
    <property type="entry name" value="TPR"/>
    <property type="match status" value="7"/>
</dbReference>
<dbReference type="RefSeq" id="WP_109969822.1">
    <property type="nucleotide sequence ID" value="NZ_CP176093.1"/>
</dbReference>
<feature type="repeat" description="TPR" evidence="3">
    <location>
        <begin position="110"/>
        <end position="143"/>
    </location>
</feature>
<reference evidence="5 6" key="1">
    <citation type="submission" date="2018-05" db="EMBL/GenBank/DDBJ databases">
        <title>Draft genome of Methanospirillum lacunae Ki8-1.</title>
        <authorList>
            <person name="Dueholm M.S."/>
            <person name="Nielsen P.H."/>
            <person name="Bakmann L.F."/>
            <person name="Otzen D.E."/>
        </authorList>
    </citation>
    <scope>NUCLEOTIDE SEQUENCE [LARGE SCALE GENOMIC DNA]</scope>
    <source>
        <strain evidence="5 6">Ki8-1</strain>
    </source>
</reference>
<evidence type="ECO:0000256" key="1">
    <source>
        <dbReference type="ARBA" id="ARBA00022737"/>
    </source>
</evidence>
<name>A0A2V2N548_9EURY</name>
<keyword evidence="1" id="KW-0677">Repeat</keyword>
<feature type="compositionally biased region" description="Polar residues" evidence="4">
    <location>
        <begin position="335"/>
        <end position="346"/>
    </location>
</feature>
<evidence type="ECO:0000256" key="2">
    <source>
        <dbReference type="ARBA" id="ARBA00022803"/>
    </source>
</evidence>
<dbReference type="InterPro" id="IPR051685">
    <property type="entry name" value="Ycf3/AcsC/BcsC/TPR_MFPF"/>
</dbReference>
<keyword evidence="6" id="KW-1185">Reference proteome</keyword>
<evidence type="ECO:0000256" key="4">
    <source>
        <dbReference type="SAM" id="MobiDB-lite"/>
    </source>
</evidence>